<dbReference type="AlphaFoldDB" id="A0A0P0VVW7"/>
<proteinExistence type="predicted"/>
<keyword evidence="3" id="KW-1185">Reference proteome</keyword>
<reference evidence="2 3" key="3">
    <citation type="journal article" date="2013" name="Rice">
        <title>Improvement of the Oryza sativa Nipponbare reference genome using next generation sequence and optical map data.</title>
        <authorList>
            <person name="Kawahara Y."/>
            <person name="de la Bastide M."/>
            <person name="Hamilton J.P."/>
            <person name="Kanamori H."/>
            <person name="McCombie W.R."/>
            <person name="Ouyang S."/>
            <person name="Schwartz D.C."/>
            <person name="Tanaka T."/>
            <person name="Wu J."/>
            <person name="Zhou S."/>
            <person name="Childs K.L."/>
            <person name="Davidson R.M."/>
            <person name="Lin H."/>
            <person name="Quesada-Ocampo L."/>
            <person name="Vaillancourt B."/>
            <person name="Sakai H."/>
            <person name="Lee S.S."/>
            <person name="Kim J."/>
            <person name="Numa H."/>
            <person name="Itoh T."/>
            <person name="Buell C.R."/>
            <person name="Matsumoto T."/>
        </authorList>
    </citation>
    <scope>NUCLEOTIDE SEQUENCE [LARGE SCALE GENOMIC DNA]</scope>
    <source>
        <strain evidence="3">cv. Nipponbare</strain>
    </source>
</reference>
<reference evidence="2 3" key="2">
    <citation type="journal article" date="2013" name="Plant Cell Physiol.">
        <title>Rice Annotation Project Database (RAP-DB): an integrative and interactive database for rice genomics.</title>
        <authorList>
            <person name="Sakai H."/>
            <person name="Lee S.S."/>
            <person name="Tanaka T."/>
            <person name="Numa H."/>
            <person name="Kim J."/>
            <person name="Kawahara Y."/>
            <person name="Wakimoto H."/>
            <person name="Yang C.C."/>
            <person name="Iwamoto M."/>
            <person name="Abe T."/>
            <person name="Yamada Y."/>
            <person name="Muto A."/>
            <person name="Inokuchi H."/>
            <person name="Ikemura T."/>
            <person name="Matsumoto T."/>
            <person name="Sasaki T."/>
            <person name="Itoh T."/>
        </authorList>
    </citation>
    <scope>NUCLEOTIDE SEQUENCE [LARGE SCALE GENOMIC DNA]</scope>
    <source>
        <strain evidence="3">cv. Nipponbare</strain>
    </source>
</reference>
<evidence type="ECO:0000313" key="2">
    <source>
        <dbReference type="EMBL" id="BAS83434.1"/>
    </source>
</evidence>
<dbReference type="Proteomes" id="UP000059680">
    <property type="component" value="Chromosome 3"/>
</dbReference>
<protein>
    <submittedName>
        <fullName evidence="2">Os03g0267901 protein</fullName>
    </submittedName>
</protein>
<sequence>MYPRTAAATSPIQHIYMHTRRQKRERDGSRTLQSERETETELCKVKYGDRDFYDEQRIRRKKKEAVAAMDGGGGGGGEGRGFLENKAAWWRGVGRDRKERIEGEAKRGAAARPQRTASHLISPLLAFASSAFRAKSKRSLTGLTRSQLASSLAKKERKIEIR</sequence>
<feature type="compositionally biased region" description="Basic and acidic residues" evidence="1">
    <location>
        <begin position="24"/>
        <end position="39"/>
    </location>
</feature>
<accession>A0A0P0VVW7</accession>
<feature type="region of interest" description="Disordered" evidence="1">
    <location>
        <begin position="18"/>
        <end position="39"/>
    </location>
</feature>
<dbReference type="InParanoid" id="A0A0P0VVW7"/>
<organism evidence="2 3">
    <name type="scientific">Oryza sativa subsp. japonica</name>
    <name type="common">Rice</name>
    <dbReference type="NCBI Taxonomy" id="39947"/>
    <lineage>
        <taxon>Eukaryota</taxon>
        <taxon>Viridiplantae</taxon>
        <taxon>Streptophyta</taxon>
        <taxon>Embryophyta</taxon>
        <taxon>Tracheophyta</taxon>
        <taxon>Spermatophyta</taxon>
        <taxon>Magnoliopsida</taxon>
        <taxon>Liliopsida</taxon>
        <taxon>Poales</taxon>
        <taxon>Poaceae</taxon>
        <taxon>BOP clade</taxon>
        <taxon>Oryzoideae</taxon>
        <taxon>Oryzeae</taxon>
        <taxon>Oryzinae</taxon>
        <taxon>Oryza</taxon>
        <taxon>Oryza sativa</taxon>
    </lineage>
</organism>
<evidence type="ECO:0000256" key="1">
    <source>
        <dbReference type="SAM" id="MobiDB-lite"/>
    </source>
</evidence>
<dbReference type="EMBL" id="AP014959">
    <property type="protein sequence ID" value="BAS83434.1"/>
    <property type="molecule type" value="Genomic_DNA"/>
</dbReference>
<dbReference type="PaxDb" id="39947-A0A0P0VVW7"/>
<reference evidence="3" key="1">
    <citation type="journal article" date="2005" name="Nature">
        <title>The map-based sequence of the rice genome.</title>
        <authorList>
            <consortium name="International rice genome sequencing project (IRGSP)"/>
            <person name="Matsumoto T."/>
            <person name="Wu J."/>
            <person name="Kanamori H."/>
            <person name="Katayose Y."/>
            <person name="Fujisawa M."/>
            <person name="Namiki N."/>
            <person name="Mizuno H."/>
            <person name="Yamamoto K."/>
            <person name="Antonio B.A."/>
            <person name="Baba T."/>
            <person name="Sakata K."/>
            <person name="Nagamura Y."/>
            <person name="Aoki H."/>
            <person name="Arikawa K."/>
            <person name="Arita K."/>
            <person name="Bito T."/>
            <person name="Chiden Y."/>
            <person name="Fujitsuka N."/>
            <person name="Fukunaka R."/>
            <person name="Hamada M."/>
            <person name="Harada C."/>
            <person name="Hayashi A."/>
            <person name="Hijishita S."/>
            <person name="Honda M."/>
            <person name="Hosokawa S."/>
            <person name="Ichikawa Y."/>
            <person name="Idonuma A."/>
            <person name="Iijima M."/>
            <person name="Ikeda M."/>
            <person name="Ikeno M."/>
            <person name="Ito K."/>
            <person name="Ito S."/>
            <person name="Ito T."/>
            <person name="Ito Y."/>
            <person name="Ito Y."/>
            <person name="Iwabuchi A."/>
            <person name="Kamiya K."/>
            <person name="Karasawa W."/>
            <person name="Kurita K."/>
            <person name="Katagiri S."/>
            <person name="Kikuta A."/>
            <person name="Kobayashi H."/>
            <person name="Kobayashi N."/>
            <person name="Machita K."/>
            <person name="Maehara T."/>
            <person name="Masukawa M."/>
            <person name="Mizubayashi T."/>
            <person name="Mukai Y."/>
            <person name="Nagasaki H."/>
            <person name="Nagata Y."/>
            <person name="Naito S."/>
            <person name="Nakashima M."/>
            <person name="Nakama Y."/>
            <person name="Nakamichi Y."/>
            <person name="Nakamura M."/>
            <person name="Meguro A."/>
            <person name="Negishi M."/>
            <person name="Ohta I."/>
            <person name="Ohta T."/>
            <person name="Okamoto M."/>
            <person name="Ono N."/>
            <person name="Saji S."/>
            <person name="Sakaguchi M."/>
            <person name="Sakai K."/>
            <person name="Shibata M."/>
            <person name="Shimokawa T."/>
            <person name="Song J."/>
            <person name="Takazaki Y."/>
            <person name="Terasawa K."/>
            <person name="Tsugane M."/>
            <person name="Tsuji K."/>
            <person name="Ueda S."/>
            <person name="Waki K."/>
            <person name="Yamagata H."/>
            <person name="Yamamoto M."/>
            <person name="Yamamoto S."/>
            <person name="Yamane H."/>
            <person name="Yoshiki S."/>
            <person name="Yoshihara R."/>
            <person name="Yukawa K."/>
            <person name="Zhong H."/>
            <person name="Yano M."/>
            <person name="Yuan Q."/>
            <person name="Ouyang S."/>
            <person name="Liu J."/>
            <person name="Jones K.M."/>
            <person name="Gansberger K."/>
            <person name="Moffat K."/>
            <person name="Hill J."/>
            <person name="Bera J."/>
            <person name="Fadrosh D."/>
            <person name="Jin S."/>
            <person name="Johri S."/>
            <person name="Kim M."/>
            <person name="Overton L."/>
            <person name="Reardon M."/>
            <person name="Tsitrin T."/>
            <person name="Vuong H."/>
            <person name="Weaver B."/>
            <person name="Ciecko A."/>
            <person name="Tallon L."/>
            <person name="Jackson J."/>
            <person name="Pai G."/>
            <person name="Aken S.V."/>
            <person name="Utterback T."/>
            <person name="Reidmuller S."/>
            <person name="Feldblyum T."/>
            <person name="Hsiao J."/>
            <person name="Zismann V."/>
            <person name="Iobst S."/>
            <person name="de Vazeille A.R."/>
            <person name="Buell C.R."/>
            <person name="Ying K."/>
            <person name="Li Y."/>
            <person name="Lu T."/>
            <person name="Huang Y."/>
            <person name="Zhao Q."/>
            <person name="Feng Q."/>
            <person name="Zhang L."/>
            <person name="Zhu J."/>
            <person name="Weng Q."/>
            <person name="Mu J."/>
            <person name="Lu Y."/>
            <person name="Fan D."/>
            <person name="Liu Y."/>
            <person name="Guan J."/>
            <person name="Zhang Y."/>
            <person name="Yu S."/>
            <person name="Liu X."/>
            <person name="Zhang Y."/>
            <person name="Hong G."/>
            <person name="Han B."/>
            <person name="Choisne N."/>
            <person name="Demange N."/>
            <person name="Orjeda G."/>
            <person name="Samain S."/>
            <person name="Cattolico L."/>
            <person name="Pelletier E."/>
            <person name="Couloux A."/>
            <person name="Segurens B."/>
            <person name="Wincker P."/>
            <person name="D'Hont A."/>
            <person name="Scarpelli C."/>
            <person name="Weissenbach J."/>
            <person name="Salanoubat M."/>
            <person name="Quetier F."/>
            <person name="Yu Y."/>
            <person name="Kim H.R."/>
            <person name="Rambo T."/>
            <person name="Currie J."/>
            <person name="Collura K."/>
            <person name="Luo M."/>
            <person name="Yang T."/>
            <person name="Ammiraju J.S.S."/>
            <person name="Engler F."/>
            <person name="Soderlund C."/>
            <person name="Wing R.A."/>
            <person name="Palmer L.E."/>
            <person name="de la Bastide M."/>
            <person name="Spiegel L."/>
            <person name="Nascimento L."/>
            <person name="Zutavern T."/>
            <person name="O'Shaughnessy A."/>
            <person name="Dike S."/>
            <person name="Dedhia N."/>
            <person name="Preston R."/>
            <person name="Balija V."/>
            <person name="McCombie W.R."/>
            <person name="Chow T."/>
            <person name="Chen H."/>
            <person name="Chung M."/>
            <person name="Chen C."/>
            <person name="Shaw J."/>
            <person name="Wu H."/>
            <person name="Hsiao K."/>
            <person name="Chao Y."/>
            <person name="Chu M."/>
            <person name="Cheng C."/>
            <person name="Hour A."/>
            <person name="Lee P."/>
            <person name="Lin S."/>
            <person name="Lin Y."/>
            <person name="Liou J."/>
            <person name="Liu S."/>
            <person name="Hsing Y."/>
            <person name="Raghuvanshi S."/>
            <person name="Mohanty A."/>
            <person name="Bharti A.K."/>
            <person name="Gaur A."/>
            <person name="Gupta V."/>
            <person name="Kumar D."/>
            <person name="Ravi V."/>
            <person name="Vij S."/>
            <person name="Kapur A."/>
            <person name="Khurana P."/>
            <person name="Khurana P."/>
            <person name="Khurana J.P."/>
            <person name="Tyagi A.K."/>
            <person name="Gaikwad K."/>
            <person name="Singh A."/>
            <person name="Dalal V."/>
            <person name="Srivastava S."/>
            <person name="Dixit A."/>
            <person name="Pal A.K."/>
            <person name="Ghazi I.A."/>
            <person name="Yadav M."/>
            <person name="Pandit A."/>
            <person name="Bhargava A."/>
            <person name="Sureshbabu K."/>
            <person name="Batra K."/>
            <person name="Sharma T.R."/>
            <person name="Mohapatra T."/>
            <person name="Singh N.K."/>
            <person name="Messing J."/>
            <person name="Nelson A.B."/>
            <person name="Fuks G."/>
            <person name="Kavchok S."/>
            <person name="Keizer G."/>
            <person name="Linton E."/>
            <person name="Llaca V."/>
            <person name="Song R."/>
            <person name="Tanyolac B."/>
            <person name="Young S."/>
            <person name="Ho-Il K."/>
            <person name="Hahn J.H."/>
            <person name="Sangsakoo G."/>
            <person name="Vanavichit A."/>
            <person name="de Mattos Luiz.A.T."/>
            <person name="Zimmer P.D."/>
            <person name="Malone G."/>
            <person name="Dellagostin O."/>
            <person name="de Oliveira A.C."/>
            <person name="Bevan M."/>
            <person name="Bancroft I."/>
            <person name="Minx P."/>
            <person name="Cordum H."/>
            <person name="Wilson R."/>
            <person name="Cheng Z."/>
            <person name="Jin W."/>
            <person name="Jiang J."/>
            <person name="Leong S.A."/>
            <person name="Iwama H."/>
            <person name="Gojobori T."/>
            <person name="Itoh T."/>
            <person name="Niimura Y."/>
            <person name="Fujii Y."/>
            <person name="Habara T."/>
            <person name="Sakai H."/>
            <person name="Sato Y."/>
            <person name="Wilson G."/>
            <person name="Kumar K."/>
            <person name="McCouch S."/>
            <person name="Juretic N."/>
            <person name="Hoen D."/>
            <person name="Wright S."/>
            <person name="Bruskiewich R."/>
            <person name="Bureau T."/>
            <person name="Miyao A."/>
            <person name="Hirochika H."/>
            <person name="Nishikawa T."/>
            <person name="Kadowaki K."/>
            <person name="Sugiura M."/>
            <person name="Burr B."/>
            <person name="Sasaki T."/>
        </authorList>
    </citation>
    <scope>NUCLEOTIDE SEQUENCE [LARGE SCALE GENOMIC DNA]</scope>
    <source>
        <strain evidence="3">cv. Nipponbare</strain>
    </source>
</reference>
<gene>
    <name evidence="2" type="ordered locus">Os03g0267901</name>
    <name evidence="2" type="ORF">OSNPB_030267901</name>
</gene>
<name>A0A0P0VVW7_ORYSJ</name>
<evidence type="ECO:0000313" key="3">
    <source>
        <dbReference type="Proteomes" id="UP000059680"/>
    </source>
</evidence>